<protein>
    <recommendedName>
        <fullName evidence="4">Sel1 repeat family protein</fullName>
    </recommendedName>
</protein>
<dbReference type="EMBL" id="AZQQ01000061">
    <property type="protein sequence ID" value="KDD70582.1"/>
    <property type="molecule type" value="Genomic_DNA"/>
</dbReference>
<gene>
    <name evidence="2" type="ORF">V466_04600</name>
</gene>
<accession>A0A059L8B0</accession>
<evidence type="ECO:0000313" key="3">
    <source>
        <dbReference type="Proteomes" id="UP000026739"/>
    </source>
</evidence>
<sequence length="324" mass="35815">MLLKPLFSIAIFLLAFTSNAFAQLSPEQQIAKARGITLYNQYKTAAPELRIAAEAGDAEAQFYLAEELRKEKQLMTAEAQKWYEASAAQGDYYSMFQLATAGGDLCAVANKCPSGIKSAGDWLELLIKTAEPRAMKGDAEAMAIMYNAKSDLTWLEKSAEAGYAPAQWLLANRYSEGEGSFLLPWNRKSAEEKWLKASSEGGYPKAMIEYISILYERGDMEGVRHWLEIAAKTGYQDAVSSYGAYLSHTPDKVGYPIDLIKGYALISLLKELDGGGNVQVYVEGKLPLISEKMTPEQIAKANNFAKEWKATHPPLSFYPEKLGL</sequence>
<keyword evidence="1" id="KW-0732">Signal</keyword>
<evidence type="ECO:0008006" key="4">
    <source>
        <dbReference type="Google" id="ProtNLM"/>
    </source>
</evidence>
<dbReference type="PANTHER" id="PTHR11102:SF160">
    <property type="entry name" value="ERAD-ASSOCIATED E3 UBIQUITIN-PROTEIN LIGASE COMPONENT HRD3"/>
    <property type="match status" value="1"/>
</dbReference>
<feature type="signal peptide" evidence="1">
    <location>
        <begin position="1"/>
        <end position="22"/>
    </location>
</feature>
<dbReference type="PANTHER" id="PTHR11102">
    <property type="entry name" value="SEL-1-LIKE PROTEIN"/>
    <property type="match status" value="1"/>
</dbReference>
<proteinExistence type="predicted"/>
<dbReference type="eggNOG" id="COG0790">
    <property type="taxonomic scope" value="Bacteria"/>
</dbReference>
<evidence type="ECO:0000313" key="2">
    <source>
        <dbReference type="EMBL" id="KDD70582.1"/>
    </source>
</evidence>
<dbReference type="AlphaFoldDB" id="A0A059L8B0"/>
<dbReference type="InterPro" id="IPR011990">
    <property type="entry name" value="TPR-like_helical_dom_sf"/>
</dbReference>
<evidence type="ECO:0000256" key="1">
    <source>
        <dbReference type="SAM" id="SignalP"/>
    </source>
</evidence>
<dbReference type="Gene3D" id="1.25.40.10">
    <property type="entry name" value="Tetratricopeptide repeat domain"/>
    <property type="match status" value="1"/>
</dbReference>
<dbReference type="Proteomes" id="UP000026739">
    <property type="component" value="Unassembled WGS sequence"/>
</dbReference>
<feature type="chain" id="PRO_5001576593" description="Sel1 repeat family protein" evidence="1">
    <location>
        <begin position="23"/>
        <end position="324"/>
    </location>
</feature>
<organism evidence="2 3">
    <name type="scientific">Pseudomonas mandelii PD30</name>
    <dbReference type="NCBI Taxonomy" id="1419583"/>
    <lineage>
        <taxon>Bacteria</taxon>
        <taxon>Pseudomonadati</taxon>
        <taxon>Pseudomonadota</taxon>
        <taxon>Gammaproteobacteria</taxon>
        <taxon>Pseudomonadales</taxon>
        <taxon>Pseudomonadaceae</taxon>
        <taxon>Pseudomonas</taxon>
    </lineage>
</organism>
<name>A0A059L8B0_9PSED</name>
<dbReference type="SUPFAM" id="SSF81901">
    <property type="entry name" value="HCP-like"/>
    <property type="match status" value="2"/>
</dbReference>
<comment type="caution">
    <text evidence="2">The sequence shown here is derived from an EMBL/GenBank/DDBJ whole genome shotgun (WGS) entry which is preliminary data.</text>
</comment>
<reference evidence="2 3" key="1">
    <citation type="submission" date="2013-12" db="EMBL/GenBank/DDBJ databases">
        <authorList>
            <person name="Formusa P.A."/>
            <person name="Habash M."/>
            <person name="Lee H."/>
            <person name="Trevors J.T."/>
        </authorList>
    </citation>
    <scope>NUCLEOTIDE SEQUENCE [LARGE SCALE GENOMIC DNA]</scope>
    <source>
        <strain evidence="2 3">PD30</strain>
    </source>
</reference>
<dbReference type="InterPro" id="IPR050767">
    <property type="entry name" value="Sel1_AlgK"/>
</dbReference>